<organism evidence="1 2">
    <name type="scientific">Extibacter muris</name>
    <dbReference type="NCBI Taxonomy" id="1796622"/>
    <lineage>
        <taxon>Bacteria</taxon>
        <taxon>Bacillati</taxon>
        <taxon>Bacillota</taxon>
        <taxon>Clostridia</taxon>
        <taxon>Lachnospirales</taxon>
        <taxon>Lachnospiraceae</taxon>
        <taxon>Extibacter</taxon>
    </lineage>
</organism>
<comment type="caution">
    <text evidence="1">The sequence shown here is derived from an EMBL/GenBank/DDBJ whole genome shotgun (WGS) entry which is preliminary data.</text>
</comment>
<dbReference type="EMBL" id="SMMX01000001">
    <property type="protein sequence ID" value="TDA23260.1"/>
    <property type="molecule type" value="Genomic_DNA"/>
</dbReference>
<proteinExistence type="predicted"/>
<gene>
    <name evidence="1" type="ORF">E1963_00450</name>
</gene>
<dbReference type="RefSeq" id="WP_132273870.1">
    <property type="nucleotide sequence ID" value="NZ_JAOBST010000012.1"/>
</dbReference>
<keyword evidence="2" id="KW-1185">Reference proteome</keyword>
<reference evidence="1 2" key="1">
    <citation type="journal article" date="2016" name="Nat. Microbiol.">
        <title>The Mouse Intestinal Bacterial Collection (miBC) provides host-specific insight into cultured diversity and functional potential of the gut microbiota.</title>
        <authorList>
            <person name="Lagkouvardos I."/>
            <person name="Pukall R."/>
            <person name="Abt B."/>
            <person name="Foesel B.U."/>
            <person name="Meier-Kolthoff J.P."/>
            <person name="Kumar N."/>
            <person name="Bresciani A."/>
            <person name="Martinez I."/>
            <person name="Just S."/>
            <person name="Ziegler C."/>
            <person name="Brugiroux S."/>
            <person name="Garzetti D."/>
            <person name="Wenning M."/>
            <person name="Bui T.P."/>
            <person name="Wang J."/>
            <person name="Hugenholtz F."/>
            <person name="Plugge C.M."/>
            <person name="Peterson D.A."/>
            <person name="Hornef M.W."/>
            <person name="Baines J.F."/>
            <person name="Smidt H."/>
            <person name="Walter J."/>
            <person name="Kristiansen K."/>
            <person name="Nielsen H.B."/>
            <person name="Haller D."/>
            <person name="Overmann J."/>
            <person name="Stecher B."/>
            <person name="Clavel T."/>
        </authorList>
    </citation>
    <scope>NUCLEOTIDE SEQUENCE [LARGE SCALE GENOMIC DNA]</scope>
    <source>
        <strain evidence="1 2">DSM 28560</strain>
    </source>
</reference>
<evidence type="ECO:0000313" key="1">
    <source>
        <dbReference type="EMBL" id="TDA23260.1"/>
    </source>
</evidence>
<dbReference type="AlphaFoldDB" id="A0A4V2WSV3"/>
<protein>
    <submittedName>
        <fullName evidence="1">Uncharacterized protein</fullName>
    </submittedName>
</protein>
<evidence type="ECO:0000313" key="2">
    <source>
        <dbReference type="Proteomes" id="UP000295710"/>
    </source>
</evidence>
<accession>A0A4V2WSV3</accession>
<name>A0A4V2WSV3_9FIRM</name>
<dbReference type="Proteomes" id="UP000295710">
    <property type="component" value="Unassembled WGS sequence"/>
</dbReference>
<sequence>MAFGIGINTEAPDRGPVRGKQEDIACGCWFTSRGNMFPKFIKYEDEDGVIRSISNIEVLYSEKENFCGIPMMSYACRTVSEGREYFFTLLFHQTECRWKIVWKGTE</sequence>